<evidence type="ECO:0000313" key="3">
    <source>
        <dbReference type="EMBL" id="GAA0602922.1"/>
    </source>
</evidence>
<evidence type="ECO:0000256" key="2">
    <source>
        <dbReference type="SAM" id="SignalP"/>
    </source>
</evidence>
<comment type="similarity">
    <text evidence="1">Belongs to the UPF0065 (bug) family.</text>
</comment>
<dbReference type="Gene3D" id="3.40.190.10">
    <property type="entry name" value="Periplasmic binding protein-like II"/>
    <property type="match status" value="1"/>
</dbReference>
<dbReference type="Gene3D" id="3.40.190.150">
    <property type="entry name" value="Bordetella uptake gene, domain 1"/>
    <property type="match status" value="1"/>
</dbReference>
<dbReference type="Pfam" id="PF03401">
    <property type="entry name" value="TctC"/>
    <property type="match status" value="1"/>
</dbReference>
<dbReference type="PIRSF" id="PIRSF017082">
    <property type="entry name" value="YflP"/>
    <property type="match status" value="1"/>
</dbReference>
<dbReference type="Proteomes" id="UP001501588">
    <property type="component" value="Unassembled WGS sequence"/>
</dbReference>
<dbReference type="CDD" id="cd13578">
    <property type="entry name" value="PBP2_Bug27"/>
    <property type="match status" value="1"/>
</dbReference>
<sequence>MPLRRRHLPLALAGLSAPAPARAQAGWAPSRPLRFVVPFPAGGATDVAARILAERLTETLGQPVVVENRTGSSGNIGMENVVRSAPDGHSLLMGTTGALTVNPHLFPNLGFDPAKDLAPVSLVFTTDSALIVNPNMPAQSLAEFLALARSRPGAFSYGSAGAGSSTHMAAELFRLAAGIQVLHVPYRGSAPALNDTVAGNVQFMLDQLPSCIGQVQAGRVRALAVTGPRRSPLLPEVPTVAEAGLPGAESTSWGAVLVPAGTPDAAIGRLHAAVREALAVPAVKERMAQAGADAASSTPAELAALMRRETERWGKVVKDAGISPAG</sequence>
<dbReference type="EMBL" id="BAAAFZ010000088">
    <property type="protein sequence ID" value="GAA0602922.1"/>
    <property type="molecule type" value="Genomic_DNA"/>
</dbReference>
<feature type="chain" id="PRO_5046294487" evidence="2">
    <location>
        <begin position="24"/>
        <end position="326"/>
    </location>
</feature>
<dbReference type="RefSeq" id="WP_343897744.1">
    <property type="nucleotide sequence ID" value="NZ_BAAAFZ010000088.1"/>
</dbReference>
<dbReference type="PANTHER" id="PTHR42928:SF5">
    <property type="entry name" value="BLR1237 PROTEIN"/>
    <property type="match status" value="1"/>
</dbReference>
<keyword evidence="4" id="KW-1185">Reference proteome</keyword>
<organism evidence="3 4">
    <name type="scientific">Craurococcus roseus</name>
    <dbReference type="NCBI Taxonomy" id="77585"/>
    <lineage>
        <taxon>Bacteria</taxon>
        <taxon>Pseudomonadati</taxon>
        <taxon>Pseudomonadota</taxon>
        <taxon>Alphaproteobacteria</taxon>
        <taxon>Acetobacterales</taxon>
        <taxon>Acetobacteraceae</taxon>
        <taxon>Craurococcus</taxon>
    </lineage>
</organism>
<dbReference type="InterPro" id="IPR042100">
    <property type="entry name" value="Bug_dom1"/>
</dbReference>
<comment type="caution">
    <text evidence="3">The sequence shown here is derived from an EMBL/GenBank/DDBJ whole genome shotgun (WGS) entry which is preliminary data.</text>
</comment>
<evidence type="ECO:0000256" key="1">
    <source>
        <dbReference type="ARBA" id="ARBA00006987"/>
    </source>
</evidence>
<reference evidence="3 4" key="1">
    <citation type="journal article" date="2019" name="Int. J. Syst. Evol. Microbiol.">
        <title>The Global Catalogue of Microorganisms (GCM) 10K type strain sequencing project: providing services to taxonomists for standard genome sequencing and annotation.</title>
        <authorList>
            <consortium name="The Broad Institute Genomics Platform"/>
            <consortium name="The Broad Institute Genome Sequencing Center for Infectious Disease"/>
            <person name="Wu L."/>
            <person name="Ma J."/>
        </authorList>
    </citation>
    <scope>NUCLEOTIDE SEQUENCE [LARGE SCALE GENOMIC DNA]</scope>
    <source>
        <strain evidence="3 4">JCM 9933</strain>
    </source>
</reference>
<accession>A0ABN1G2N7</accession>
<feature type="signal peptide" evidence="2">
    <location>
        <begin position="1"/>
        <end position="23"/>
    </location>
</feature>
<proteinExistence type="inferred from homology"/>
<gene>
    <name evidence="3" type="ORF">GCM10009416_45740</name>
</gene>
<keyword evidence="2" id="KW-0732">Signal</keyword>
<name>A0ABN1G2N7_9PROT</name>
<protein>
    <submittedName>
        <fullName evidence="3">Tripartite tricarboxylate transporter substrate binding protein</fullName>
    </submittedName>
</protein>
<dbReference type="SUPFAM" id="SSF53850">
    <property type="entry name" value="Periplasmic binding protein-like II"/>
    <property type="match status" value="1"/>
</dbReference>
<evidence type="ECO:0000313" key="4">
    <source>
        <dbReference type="Proteomes" id="UP001501588"/>
    </source>
</evidence>
<dbReference type="InterPro" id="IPR005064">
    <property type="entry name" value="BUG"/>
</dbReference>
<dbReference type="PANTHER" id="PTHR42928">
    <property type="entry name" value="TRICARBOXYLATE-BINDING PROTEIN"/>
    <property type="match status" value="1"/>
</dbReference>